<dbReference type="InterPro" id="IPR039448">
    <property type="entry name" value="Beta_helix"/>
</dbReference>
<evidence type="ECO:0000259" key="1">
    <source>
        <dbReference type="Pfam" id="PF13229"/>
    </source>
</evidence>
<accession>A0A1E3LRS4</accession>
<dbReference type="Gene3D" id="2.160.20.10">
    <property type="entry name" value="Single-stranded right-handed beta-helix, Pectin lyase-like"/>
    <property type="match status" value="1"/>
</dbReference>
<reference evidence="2 3" key="1">
    <citation type="submission" date="2016-08" db="EMBL/GenBank/DDBJ databases">
        <title>Draft genome of the agarase producing Sphingomonas sp. MCT13.</title>
        <authorList>
            <person name="D'Andrea M.M."/>
            <person name="Rossolini G.M."/>
            <person name="Thaller M.C."/>
        </authorList>
    </citation>
    <scope>NUCLEOTIDE SEQUENCE [LARGE SCALE GENOMIC DNA]</scope>
    <source>
        <strain evidence="2 3">MCT13</strain>
    </source>
</reference>
<dbReference type="AlphaFoldDB" id="A0A1E3LRS4"/>
<sequence length="378" mass="40326">MAASAVALGLATFGLTMVVSRSFAVAGELGAGGREAVVGDAAQLTAALRAATPGRAILLKPGTYAPVALRGITPAGMVTVRSLDPAKPAILNGINLRDSGNLTFSDLVFQSSGSPKQDAFLFNGTRNLRFERLKVTGQDGPDGYLDKSMFIRNSQQIAITNNEFTHAWIALSLLDTQQVSVTSNYFHGLRMDGVRGGGNSDIEIAYNVLADFKTALPDHPDGIQFWTTRQNAAASNIRIVGNVIMRGQQGAAVQGIFMNDEAKNLPYRNVTIADNLVIGGMFHGINLAHATGAVLSGNTVVAFPDQKSWIRANGSDIDLKNNRAPIFVLNNARLKRVGNGNAITQMANDGGRRALVSWASGRDLARYHASARPLLRRQ</sequence>
<dbReference type="EMBL" id="MDDS01000068">
    <property type="protein sequence ID" value="ODP36462.1"/>
    <property type="molecule type" value="Genomic_DNA"/>
</dbReference>
<protein>
    <recommendedName>
        <fullName evidence="1">Right handed beta helix domain-containing protein</fullName>
    </recommendedName>
</protein>
<dbReference type="SUPFAM" id="SSF51126">
    <property type="entry name" value="Pectin lyase-like"/>
    <property type="match status" value="1"/>
</dbReference>
<organism evidence="2 3">
    <name type="scientific">Sphingomonas turrisvirgatae</name>
    <dbReference type="NCBI Taxonomy" id="1888892"/>
    <lineage>
        <taxon>Bacteria</taxon>
        <taxon>Pseudomonadati</taxon>
        <taxon>Pseudomonadota</taxon>
        <taxon>Alphaproteobacteria</taxon>
        <taxon>Sphingomonadales</taxon>
        <taxon>Sphingomonadaceae</taxon>
        <taxon>Sphingomonas</taxon>
    </lineage>
</organism>
<proteinExistence type="predicted"/>
<evidence type="ECO:0000313" key="2">
    <source>
        <dbReference type="EMBL" id="ODP36462.1"/>
    </source>
</evidence>
<name>A0A1E3LRS4_9SPHN</name>
<gene>
    <name evidence="2" type="ORF">BFL28_05585</name>
</gene>
<keyword evidence="3" id="KW-1185">Reference proteome</keyword>
<dbReference type="InterPro" id="IPR012334">
    <property type="entry name" value="Pectin_lyas_fold"/>
</dbReference>
<dbReference type="InterPro" id="IPR006626">
    <property type="entry name" value="PbH1"/>
</dbReference>
<dbReference type="STRING" id="1888892.BFL28_05585"/>
<feature type="domain" description="Right handed beta helix" evidence="1">
    <location>
        <begin position="150"/>
        <end position="300"/>
    </location>
</feature>
<dbReference type="SMART" id="SM00710">
    <property type="entry name" value="PbH1"/>
    <property type="match status" value="5"/>
</dbReference>
<dbReference type="Proteomes" id="UP000094487">
    <property type="component" value="Unassembled WGS sequence"/>
</dbReference>
<comment type="caution">
    <text evidence="2">The sequence shown here is derived from an EMBL/GenBank/DDBJ whole genome shotgun (WGS) entry which is preliminary data.</text>
</comment>
<dbReference type="OrthoDB" id="8450986at2"/>
<dbReference type="Pfam" id="PF13229">
    <property type="entry name" value="Beta_helix"/>
    <property type="match status" value="1"/>
</dbReference>
<dbReference type="InterPro" id="IPR011050">
    <property type="entry name" value="Pectin_lyase_fold/virulence"/>
</dbReference>
<evidence type="ECO:0000313" key="3">
    <source>
        <dbReference type="Proteomes" id="UP000094487"/>
    </source>
</evidence>